<proteinExistence type="predicted"/>
<sequence length="197" mass="22555">MTEMIHILEEYFRGYPARKKVVKFLWEAGLSVKNGKIYVKDVEVPITGIAEVTGVNRKIVYHTIEYIESKPALKILFENLAPRQSLISIAPLMGWEVLELTISKKAYESTVAMVLNGLAKRRIRVIEIFGTNTYEGKAKVYIVIEGVLPFDMIAELKKTNTIEKIVIRTSEKDKEKMICPKCEVKYCPRKISLTQRS</sequence>
<organism evidence="1 2">
    <name type="scientific">Pyrococcus horikoshii (strain ATCC 700860 / DSM 12428 / JCM 9974 / NBRC 100139 / OT-3)</name>
    <dbReference type="NCBI Taxonomy" id="70601"/>
    <lineage>
        <taxon>Archaea</taxon>
        <taxon>Methanobacteriati</taxon>
        <taxon>Methanobacteriota</taxon>
        <taxon>Thermococci</taxon>
        <taxon>Thermococcales</taxon>
        <taxon>Thermococcaceae</taxon>
        <taxon>Pyrococcus</taxon>
    </lineage>
</organism>
<dbReference type="STRING" id="70601.gene:9377223"/>
<evidence type="ECO:0000313" key="1">
    <source>
        <dbReference type="EMBL" id="BAA29379.1"/>
    </source>
</evidence>
<protein>
    <recommendedName>
        <fullName evidence="3">ACT domain-containing protein</fullName>
    </recommendedName>
</protein>
<reference evidence="1 2" key="1">
    <citation type="journal article" date="1998" name="DNA Res.">
        <title>Complete sequence and gene organization of the genome of a hyper-thermophilic archaebacterium, Pyrococcus horikoshii OT3.</title>
        <authorList>
            <person name="Kawarabayasi Y."/>
            <person name="Sawada M."/>
            <person name="Horikawa H."/>
            <person name="Haikawa Y."/>
            <person name="Hino Y."/>
            <person name="Yamamoto S."/>
            <person name="Sekine M."/>
            <person name="Baba S."/>
            <person name="Kosugi H."/>
            <person name="Hosoyama A."/>
            <person name="Nagai Y."/>
            <person name="Sakai M."/>
            <person name="Ogura K."/>
            <person name="Otuka R."/>
            <person name="Nakazawa H."/>
            <person name="Takamiya M."/>
            <person name="Ohfuku Y."/>
            <person name="Funahashi T."/>
            <person name="Tanaka T."/>
            <person name="Kudoh Y."/>
            <person name="Yamazaki J."/>
            <person name="Kushida N."/>
            <person name="Oguchi A."/>
            <person name="Aoki K."/>
            <person name="Nakamura Y."/>
            <person name="Robb T.F."/>
            <person name="Horikoshi K."/>
            <person name="Masuchi Y."/>
            <person name="Shizuya H."/>
            <person name="Kikuchi H."/>
        </authorList>
    </citation>
    <scope>NUCLEOTIDE SEQUENCE [LARGE SCALE GENOMIC DNA]</scope>
    <source>
        <strain evidence="2">ATCC 700860 / DSM 12428 / JCM 9974 / NBRC 100139 / OT-3</strain>
    </source>
</reference>
<evidence type="ECO:0000313" key="2">
    <source>
        <dbReference type="Proteomes" id="UP000000752"/>
    </source>
</evidence>
<name>O58044_PYRHO</name>
<dbReference type="eggNOG" id="arCOG02317">
    <property type="taxonomic scope" value="Archaea"/>
</dbReference>
<dbReference type="Proteomes" id="UP000000752">
    <property type="component" value="Chromosome"/>
</dbReference>
<dbReference type="EnsemblBacteria" id="BAA29379">
    <property type="protein sequence ID" value="BAA29379"/>
    <property type="gene ID" value="BAA29379"/>
</dbReference>
<dbReference type="InterPro" id="IPR014424">
    <property type="entry name" value="UCP004897_ACT"/>
</dbReference>
<dbReference type="KEGG" id="pho:PH0306"/>
<keyword evidence="2" id="KW-1185">Reference proteome</keyword>
<accession>O58044</accession>
<gene>
    <name evidence="1" type="ordered locus">PH0306</name>
</gene>
<dbReference type="EMBL" id="BA000001">
    <property type="protein sequence ID" value="BAA29379.1"/>
    <property type="molecule type" value="Genomic_DNA"/>
</dbReference>
<dbReference type="AlphaFoldDB" id="O58044"/>
<dbReference type="PIR" id="D71456">
    <property type="entry name" value="D71456"/>
</dbReference>
<evidence type="ECO:0008006" key="3">
    <source>
        <dbReference type="Google" id="ProtNLM"/>
    </source>
</evidence>
<dbReference type="PIRSF" id="PIRSF004897">
    <property type="entry name" value="UCP004897_ACT"/>
    <property type="match status" value="1"/>
</dbReference>